<dbReference type="EMBL" id="CP000352">
    <property type="protein sequence ID" value="ADC45142.1"/>
    <property type="molecule type" value="Genomic_DNA"/>
</dbReference>
<gene>
    <name evidence="2" type="ordered locus">Rmet_6535</name>
</gene>
<dbReference type="STRING" id="266264.Rmet_6535"/>
<organism evidence="2 3">
    <name type="scientific">Cupriavidus metallidurans (strain ATCC 43123 / DSM 2839 / NBRC 102507 / CH34)</name>
    <name type="common">Ralstonia metallidurans</name>
    <dbReference type="NCBI Taxonomy" id="266264"/>
    <lineage>
        <taxon>Bacteria</taxon>
        <taxon>Pseudomonadati</taxon>
        <taxon>Pseudomonadota</taxon>
        <taxon>Betaproteobacteria</taxon>
        <taxon>Burkholderiales</taxon>
        <taxon>Burkholderiaceae</taxon>
        <taxon>Cupriavidus</taxon>
    </lineage>
</organism>
<keyword evidence="3" id="KW-1185">Reference proteome</keyword>
<evidence type="ECO:0000313" key="2">
    <source>
        <dbReference type="EMBL" id="ADC45142.1"/>
    </source>
</evidence>
<name>D3DXX2_CUPMC</name>
<feature type="region of interest" description="Disordered" evidence="1">
    <location>
        <begin position="1"/>
        <end position="21"/>
    </location>
</feature>
<dbReference type="AlphaFoldDB" id="D3DXX2"/>
<proteinExistence type="predicted"/>
<reference evidence="3" key="1">
    <citation type="journal article" date="2010" name="PLoS ONE">
        <title>The complete genome sequence of Cupriavidus metallidurans strain CH34, a master survivalist in harsh and anthropogenic environments.</title>
        <authorList>
            <person name="Janssen P.J."/>
            <person name="Van Houdt R."/>
            <person name="Moors H."/>
            <person name="Monsieurs P."/>
            <person name="Morin N."/>
            <person name="Michaux A."/>
            <person name="Benotmane M.A."/>
            <person name="Leys N."/>
            <person name="Vallaeys T."/>
            <person name="Lapidus A."/>
            <person name="Monchy S."/>
            <person name="Medigue C."/>
            <person name="Taghavi S."/>
            <person name="McCorkle S."/>
            <person name="Dunn J."/>
            <person name="van der Lelie D."/>
            <person name="Mergeay M."/>
        </authorList>
    </citation>
    <scope>NUCLEOTIDE SEQUENCE [LARGE SCALE GENOMIC DNA]</scope>
    <source>
        <strain evidence="3">ATCC 43123 / DSM 2839 / NBRC 102507 / CH34</strain>
    </source>
</reference>
<dbReference type="KEGG" id="rme:Rmet_6535"/>
<dbReference type="RefSeq" id="WP_011517131.1">
    <property type="nucleotide sequence ID" value="NC_007973.1"/>
</dbReference>
<dbReference type="HOGENOM" id="CLU_2846689_0_0_4"/>
<feature type="compositionally biased region" description="Basic residues" evidence="1">
    <location>
        <begin position="1"/>
        <end position="13"/>
    </location>
</feature>
<dbReference type="Proteomes" id="UP000002429">
    <property type="component" value="Chromosome"/>
</dbReference>
<protein>
    <submittedName>
        <fullName evidence="2">Uncharacterized protein</fullName>
    </submittedName>
</protein>
<accession>D3DXX2</accession>
<evidence type="ECO:0000313" key="3">
    <source>
        <dbReference type="Proteomes" id="UP000002429"/>
    </source>
</evidence>
<evidence type="ECO:0000256" key="1">
    <source>
        <dbReference type="SAM" id="MobiDB-lite"/>
    </source>
</evidence>
<sequence length="65" mass="7375">MQHAKGSTRKQRKRMLEGDDPHDDLRMRLELFIEKPSDHGRLLSLIGGLVDLELSARLSEVLPPA</sequence>